<feature type="domain" description="DUF7869" evidence="2">
    <location>
        <begin position="266"/>
        <end position="446"/>
    </location>
</feature>
<dbReference type="EnsemblMetazoa" id="CapteT202253">
    <property type="protein sequence ID" value="CapteP202253"/>
    <property type="gene ID" value="CapteG202253"/>
</dbReference>
<feature type="compositionally biased region" description="Basic residues" evidence="1">
    <location>
        <begin position="550"/>
        <end position="562"/>
    </location>
</feature>
<dbReference type="STRING" id="283909.R7UU24"/>
<organism evidence="3">
    <name type="scientific">Capitella teleta</name>
    <name type="common">Polychaete worm</name>
    <dbReference type="NCBI Taxonomy" id="283909"/>
    <lineage>
        <taxon>Eukaryota</taxon>
        <taxon>Metazoa</taxon>
        <taxon>Spiralia</taxon>
        <taxon>Lophotrochozoa</taxon>
        <taxon>Annelida</taxon>
        <taxon>Polychaeta</taxon>
        <taxon>Sedentaria</taxon>
        <taxon>Scolecida</taxon>
        <taxon>Capitellidae</taxon>
        <taxon>Capitella</taxon>
    </lineage>
</organism>
<dbReference type="PANTHER" id="PTHR34415">
    <property type="entry name" value="INTEGRASE CATALYTIC DOMAIN-CONTAINING PROTEIN"/>
    <property type="match status" value="1"/>
</dbReference>
<dbReference type="OrthoDB" id="10056684at2759"/>
<name>R7UU24_CAPTE</name>
<dbReference type="EMBL" id="AMQN01006322">
    <property type="status" value="NOT_ANNOTATED_CDS"/>
    <property type="molecule type" value="Genomic_DNA"/>
</dbReference>
<dbReference type="PANTHER" id="PTHR34415:SF1">
    <property type="entry name" value="INTEGRASE CATALYTIC DOMAIN-CONTAINING PROTEIN"/>
    <property type="match status" value="1"/>
</dbReference>
<dbReference type="InterPro" id="IPR057191">
    <property type="entry name" value="DUF7869"/>
</dbReference>
<gene>
    <name evidence="3" type="ORF">CAPTEDRAFT_202253</name>
</gene>
<proteinExistence type="predicted"/>
<reference evidence="3 5" key="2">
    <citation type="journal article" date="2013" name="Nature">
        <title>Insights into bilaterian evolution from three spiralian genomes.</title>
        <authorList>
            <person name="Simakov O."/>
            <person name="Marletaz F."/>
            <person name="Cho S.J."/>
            <person name="Edsinger-Gonzales E."/>
            <person name="Havlak P."/>
            <person name="Hellsten U."/>
            <person name="Kuo D.H."/>
            <person name="Larsson T."/>
            <person name="Lv J."/>
            <person name="Arendt D."/>
            <person name="Savage R."/>
            <person name="Osoegawa K."/>
            <person name="de Jong P."/>
            <person name="Grimwood J."/>
            <person name="Chapman J.A."/>
            <person name="Shapiro H."/>
            <person name="Aerts A."/>
            <person name="Otillar R.P."/>
            <person name="Terry A.Y."/>
            <person name="Boore J.L."/>
            <person name="Grigoriev I.V."/>
            <person name="Lindberg D.R."/>
            <person name="Seaver E.C."/>
            <person name="Weisblat D.A."/>
            <person name="Putnam N.H."/>
            <person name="Rokhsar D.S."/>
        </authorList>
    </citation>
    <scope>NUCLEOTIDE SEQUENCE</scope>
    <source>
        <strain evidence="3 5">I ESC-2004</strain>
    </source>
</reference>
<protein>
    <recommendedName>
        <fullName evidence="2">DUF7869 domain-containing protein</fullName>
    </recommendedName>
</protein>
<accession>R7UU24</accession>
<dbReference type="AlphaFoldDB" id="R7UU24"/>
<keyword evidence="5" id="KW-1185">Reference proteome</keyword>
<evidence type="ECO:0000313" key="3">
    <source>
        <dbReference type="EMBL" id="ELU09643.1"/>
    </source>
</evidence>
<dbReference type="OMA" id="ERPVIIY"/>
<evidence type="ECO:0000313" key="5">
    <source>
        <dbReference type="Proteomes" id="UP000014760"/>
    </source>
</evidence>
<evidence type="ECO:0000313" key="4">
    <source>
        <dbReference type="EnsemblMetazoa" id="CapteP202253"/>
    </source>
</evidence>
<evidence type="ECO:0000259" key="2">
    <source>
        <dbReference type="Pfam" id="PF25273"/>
    </source>
</evidence>
<dbReference type="EMBL" id="KB298084">
    <property type="protein sequence ID" value="ELU09643.1"/>
    <property type="molecule type" value="Genomic_DNA"/>
</dbReference>
<dbReference type="Proteomes" id="UP000014760">
    <property type="component" value="Unassembled WGS sequence"/>
</dbReference>
<evidence type="ECO:0000256" key="1">
    <source>
        <dbReference type="SAM" id="MobiDB-lite"/>
    </source>
</evidence>
<dbReference type="HOGENOM" id="CLU_025415_3_0_1"/>
<sequence>MDAEIARLLNSSEEDRQKGLALLDEYYINDDDDLDSDTDYDLMEDGTVLGPTADEVEVAMPPPSAHSAQPHSQTLDQLLDGLVPEPQCVDNLDHLFQAAKDHSCSCKHRNGQPCYTYFTPEELATSRMTMASLPFREQNMLLLGIISAGINMSPMTARSKKKSQTQRRRARTRYFYQGKQLCVTTFGFLYNVCYDRIQRLSAHYQQNGLCPVESQKRGAHGHKKALSFEDISRVVNFLKTYAEDHALVLPGRPGPMYFLTPRKLGLFGVCCEGIPKQVNFLVDEAHCTSKGSNAVCSFLHFFLENYGLGETDVHLHCDNCSGQNKNNFVLYYLAWRVAMGLHKTIGLHFMVAGHTKFAPDWCFGLLKQAFRRSKVDSLECMESVVNGSAACNIAQPIGWEDGRVVVPVYDWNAHLSPHGQHMKGIKENHHFKFDSDHPGVVRYSIKPDGPWQQWRLFKNLESLPSAPPVPCQPPGLPKKRREYLYHQIRPFVSPAFQDVTTPHPDIIAENFAAYTESHHPPSPPPPPPPATAAPTKTSKRRKSSDSATARKPRAAKAQKKKK</sequence>
<dbReference type="EMBL" id="AMQN01006321">
    <property type="status" value="NOT_ANNOTATED_CDS"/>
    <property type="molecule type" value="Genomic_DNA"/>
</dbReference>
<reference evidence="4" key="3">
    <citation type="submission" date="2015-06" db="UniProtKB">
        <authorList>
            <consortium name="EnsemblMetazoa"/>
        </authorList>
    </citation>
    <scope>IDENTIFICATION</scope>
</reference>
<feature type="compositionally biased region" description="Pro residues" evidence="1">
    <location>
        <begin position="520"/>
        <end position="531"/>
    </location>
</feature>
<dbReference type="Pfam" id="PF25273">
    <property type="entry name" value="DUF7869"/>
    <property type="match status" value="1"/>
</dbReference>
<feature type="region of interest" description="Disordered" evidence="1">
    <location>
        <begin position="515"/>
        <end position="562"/>
    </location>
</feature>
<reference evidence="5" key="1">
    <citation type="submission" date="2012-12" db="EMBL/GenBank/DDBJ databases">
        <authorList>
            <person name="Hellsten U."/>
            <person name="Grimwood J."/>
            <person name="Chapman J.A."/>
            <person name="Shapiro H."/>
            <person name="Aerts A."/>
            <person name="Otillar R.P."/>
            <person name="Terry A.Y."/>
            <person name="Boore J.L."/>
            <person name="Simakov O."/>
            <person name="Marletaz F."/>
            <person name="Cho S.-J."/>
            <person name="Edsinger-Gonzales E."/>
            <person name="Havlak P."/>
            <person name="Kuo D.-H."/>
            <person name="Larsson T."/>
            <person name="Lv J."/>
            <person name="Arendt D."/>
            <person name="Savage R."/>
            <person name="Osoegawa K."/>
            <person name="de Jong P."/>
            <person name="Lindberg D.R."/>
            <person name="Seaver E.C."/>
            <person name="Weisblat D.A."/>
            <person name="Putnam N.H."/>
            <person name="Grigoriev I.V."/>
            <person name="Rokhsar D.S."/>
        </authorList>
    </citation>
    <scope>NUCLEOTIDE SEQUENCE</scope>
    <source>
        <strain evidence="5">I ESC-2004</strain>
    </source>
</reference>